<protein>
    <submittedName>
        <fullName evidence="1">Uncharacterized protein</fullName>
    </submittedName>
</protein>
<name>A0A7I8J1B4_SPIIN</name>
<sequence length="36" mass="4326">MEEKFLHLILHNGFKVKKVEENSQNQRCTLQIPIFI</sequence>
<reference evidence="1" key="1">
    <citation type="submission" date="2019-12" db="EMBL/GenBank/DDBJ databases">
        <authorList>
            <person name="Scholz U."/>
            <person name="Mascher M."/>
            <person name="Fiebig A."/>
        </authorList>
    </citation>
    <scope>NUCLEOTIDE SEQUENCE</scope>
</reference>
<dbReference type="Proteomes" id="UP000663760">
    <property type="component" value="Chromosome 8"/>
</dbReference>
<dbReference type="EMBL" id="LR746271">
    <property type="protein sequence ID" value="CAA7400540.1"/>
    <property type="molecule type" value="Genomic_DNA"/>
</dbReference>
<evidence type="ECO:0000313" key="2">
    <source>
        <dbReference type="EMBL" id="CAA7400540.1"/>
    </source>
</evidence>
<evidence type="ECO:0000313" key="3">
    <source>
        <dbReference type="Proteomes" id="UP000663760"/>
    </source>
</evidence>
<keyword evidence="3" id="KW-1185">Reference proteome</keyword>
<evidence type="ECO:0000313" key="1">
    <source>
        <dbReference type="EMBL" id="CAA2624572.1"/>
    </source>
</evidence>
<dbReference type="AlphaFoldDB" id="A0A7I8J1B4"/>
<organism evidence="1">
    <name type="scientific">Spirodela intermedia</name>
    <name type="common">Intermediate duckweed</name>
    <dbReference type="NCBI Taxonomy" id="51605"/>
    <lineage>
        <taxon>Eukaryota</taxon>
        <taxon>Viridiplantae</taxon>
        <taxon>Streptophyta</taxon>
        <taxon>Embryophyta</taxon>
        <taxon>Tracheophyta</taxon>
        <taxon>Spermatophyta</taxon>
        <taxon>Magnoliopsida</taxon>
        <taxon>Liliopsida</taxon>
        <taxon>Araceae</taxon>
        <taxon>Lemnoideae</taxon>
        <taxon>Spirodela</taxon>
    </lineage>
</organism>
<dbReference type="EMBL" id="LR743595">
    <property type="protein sequence ID" value="CAA2624572.1"/>
    <property type="molecule type" value="Genomic_DNA"/>
</dbReference>
<accession>A0A7I8J1B4</accession>
<gene>
    <name evidence="1" type="ORF">SI7747_08010403</name>
    <name evidence="2" type="ORF">SI8410_08011218</name>
</gene>
<proteinExistence type="predicted"/>